<accession>A0A402CVR5</accession>
<proteinExistence type="predicted"/>
<gene>
    <name evidence="1" type="ORF">CCAX7_25840</name>
</gene>
<dbReference type="Proteomes" id="UP000287394">
    <property type="component" value="Chromosome"/>
</dbReference>
<evidence type="ECO:0000313" key="1">
    <source>
        <dbReference type="EMBL" id="BDI30533.1"/>
    </source>
</evidence>
<protein>
    <submittedName>
        <fullName evidence="1">Uncharacterized protein</fullName>
    </submittedName>
</protein>
<reference evidence="1 2" key="1">
    <citation type="journal article" date="2019" name="Int. J. Syst. Evol. Microbiol.">
        <title>Capsulimonas corticalis gen. nov., sp. nov., an aerobic capsulated bacterium, of a novel bacterial order, Capsulimonadales ord. nov., of the class Armatimonadia of the phylum Armatimonadetes.</title>
        <authorList>
            <person name="Li J."/>
            <person name="Kudo C."/>
            <person name="Tonouchi A."/>
        </authorList>
    </citation>
    <scope>NUCLEOTIDE SEQUENCE [LARGE SCALE GENOMIC DNA]</scope>
    <source>
        <strain evidence="1 2">AX-7</strain>
    </source>
</reference>
<dbReference type="KEGG" id="ccot:CCAX7_25840"/>
<dbReference type="AlphaFoldDB" id="A0A402CVR5"/>
<evidence type="ECO:0000313" key="2">
    <source>
        <dbReference type="Proteomes" id="UP000287394"/>
    </source>
</evidence>
<keyword evidence="2" id="KW-1185">Reference proteome</keyword>
<organism evidence="1 2">
    <name type="scientific">Capsulimonas corticalis</name>
    <dbReference type="NCBI Taxonomy" id="2219043"/>
    <lineage>
        <taxon>Bacteria</taxon>
        <taxon>Bacillati</taxon>
        <taxon>Armatimonadota</taxon>
        <taxon>Armatimonadia</taxon>
        <taxon>Capsulimonadales</taxon>
        <taxon>Capsulimonadaceae</taxon>
        <taxon>Capsulimonas</taxon>
    </lineage>
</organism>
<name>A0A402CVR5_9BACT</name>
<sequence length="73" mass="8101">MRTTPTRRWYLAWLAEYKALGGHDGPATLHAVWTNYALPAYQYGASARVAAWAAVTASRIYGDMASYKELAGY</sequence>
<dbReference type="EMBL" id="AP025739">
    <property type="protein sequence ID" value="BDI30533.1"/>
    <property type="molecule type" value="Genomic_DNA"/>
</dbReference>